<dbReference type="EMBL" id="JAHLKM010000014">
    <property type="protein sequence ID" value="MCQ4333924.1"/>
    <property type="molecule type" value="Genomic_DNA"/>
</dbReference>
<feature type="transmembrane region" description="Helical" evidence="6">
    <location>
        <begin position="298"/>
        <end position="317"/>
    </location>
</feature>
<feature type="transmembrane region" description="Helical" evidence="6">
    <location>
        <begin position="366"/>
        <end position="386"/>
    </location>
</feature>
<accession>A0A9R1CUJ9</accession>
<dbReference type="PROSITE" id="PS50850">
    <property type="entry name" value="MFS"/>
    <property type="match status" value="1"/>
</dbReference>
<organism evidence="8 9">
    <name type="scientific">Natronomonas aquatica</name>
    <dbReference type="NCBI Taxonomy" id="2841590"/>
    <lineage>
        <taxon>Archaea</taxon>
        <taxon>Methanobacteriati</taxon>
        <taxon>Methanobacteriota</taxon>
        <taxon>Stenosarchaea group</taxon>
        <taxon>Halobacteria</taxon>
        <taxon>Halobacteriales</taxon>
        <taxon>Natronomonadaceae</taxon>
        <taxon>Natronomonas</taxon>
    </lineage>
</organism>
<evidence type="ECO:0000259" key="7">
    <source>
        <dbReference type="PROSITE" id="PS50850"/>
    </source>
</evidence>
<feature type="transmembrane region" description="Helical" evidence="6">
    <location>
        <begin position="398"/>
        <end position="420"/>
    </location>
</feature>
<evidence type="ECO:0000256" key="2">
    <source>
        <dbReference type="ARBA" id="ARBA00022475"/>
    </source>
</evidence>
<evidence type="ECO:0000256" key="5">
    <source>
        <dbReference type="ARBA" id="ARBA00023136"/>
    </source>
</evidence>
<keyword evidence="5 6" id="KW-0472">Membrane</keyword>
<dbReference type="InterPro" id="IPR050189">
    <property type="entry name" value="MFS_Efflux_Transporters"/>
</dbReference>
<feature type="domain" description="Major facilitator superfamily (MFS) profile" evidence="7">
    <location>
        <begin position="1"/>
        <end position="426"/>
    </location>
</feature>
<dbReference type="RefSeq" id="WP_256029950.1">
    <property type="nucleotide sequence ID" value="NZ_JAHLKM010000014.1"/>
</dbReference>
<comment type="subcellular location">
    <subcellularLocation>
        <location evidence="1">Cell membrane</location>
        <topology evidence="1">Multi-pass membrane protein</topology>
    </subcellularLocation>
</comment>
<evidence type="ECO:0000313" key="9">
    <source>
        <dbReference type="Proteomes" id="UP001139494"/>
    </source>
</evidence>
<dbReference type="GO" id="GO:0005886">
    <property type="term" value="C:plasma membrane"/>
    <property type="evidence" value="ECO:0007669"/>
    <property type="project" value="UniProtKB-SubCell"/>
</dbReference>
<dbReference type="InterPro" id="IPR020846">
    <property type="entry name" value="MFS_dom"/>
</dbReference>
<evidence type="ECO:0000313" key="8">
    <source>
        <dbReference type="EMBL" id="MCQ4333924.1"/>
    </source>
</evidence>
<dbReference type="SUPFAM" id="SSF103473">
    <property type="entry name" value="MFS general substrate transporter"/>
    <property type="match status" value="1"/>
</dbReference>
<feature type="transmembrane region" description="Helical" evidence="6">
    <location>
        <begin position="267"/>
        <end position="286"/>
    </location>
</feature>
<comment type="caution">
    <text evidence="8">The sequence shown here is derived from an EMBL/GenBank/DDBJ whole genome shotgun (WGS) entry which is preliminary data.</text>
</comment>
<dbReference type="InterPro" id="IPR036259">
    <property type="entry name" value="MFS_trans_sf"/>
</dbReference>
<sequence>MSTVARLFFGNDADILAETRFQLLLAAELVIVLGTSLVSPILDTLATVYAVSPAVIGLMVTAITAPAIVLIPIGGSLADWYGRRPVLIVGLLLFGGGGSALAFTTDFRVVLALRTIQGAGFAFTLPTLITTIRDLYGGQRESTGQGLRNATGGVSNALFPILAGGLVVVAWQLPFLLYGLALPVAVTLYVWFDEPADLHTNDARMDGNGGEPSTGGDGGRLRYTKQVLKAALRRRVAAILVARAFYSVAMFAFLTYISLVVANIFDGSPGLTALLISVWAGIYSIVSTQAGRVTGRWGYTGPLIVLHAGLGIGLILTVVGPSIYVAGLGVVCIAVGVGTGGALYRSLVTGFASKRLRAGLVSISEVLGRVGASVTPVVLGLGISVLEPDLGIALALQYVLGGTGLVTMVVGIGCAVVYWLDSPSNERPTASSQM</sequence>
<dbReference type="PANTHER" id="PTHR43124">
    <property type="entry name" value="PURINE EFFLUX PUMP PBUE"/>
    <property type="match status" value="1"/>
</dbReference>
<feature type="transmembrane region" description="Helical" evidence="6">
    <location>
        <begin position="48"/>
        <end position="73"/>
    </location>
</feature>
<evidence type="ECO:0000256" key="1">
    <source>
        <dbReference type="ARBA" id="ARBA00004651"/>
    </source>
</evidence>
<proteinExistence type="predicted"/>
<dbReference type="PANTHER" id="PTHR43124:SF3">
    <property type="entry name" value="CHLORAMPHENICOL EFFLUX PUMP RV0191"/>
    <property type="match status" value="1"/>
</dbReference>
<feature type="transmembrane region" description="Helical" evidence="6">
    <location>
        <begin position="85"/>
        <end position="103"/>
    </location>
</feature>
<feature type="transmembrane region" description="Helical" evidence="6">
    <location>
        <begin position="236"/>
        <end position="261"/>
    </location>
</feature>
<feature type="transmembrane region" description="Helical" evidence="6">
    <location>
        <begin position="109"/>
        <end position="129"/>
    </location>
</feature>
<feature type="transmembrane region" description="Helical" evidence="6">
    <location>
        <begin position="323"/>
        <end position="345"/>
    </location>
</feature>
<keyword evidence="3 6" id="KW-0812">Transmembrane</keyword>
<dbReference type="InterPro" id="IPR011701">
    <property type="entry name" value="MFS"/>
</dbReference>
<gene>
    <name evidence="8" type="ORF">KM295_10610</name>
</gene>
<dbReference type="Gene3D" id="1.20.1250.20">
    <property type="entry name" value="MFS general substrate transporter like domains"/>
    <property type="match status" value="1"/>
</dbReference>
<evidence type="ECO:0000256" key="4">
    <source>
        <dbReference type="ARBA" id="ARBA00022989"/>
    </source>
</evidence>
<dbReference type="GO" id="GO:0022857">
    <property type="term" value="F:transmembrane transporter activity"/>
    <property type="evidence" value="ECO:0007669"/>
    <property type="project" value="InterPro"/>
</dbReference>
<keyword evidence="9" id="KW-1185">Reference proteome</keyword>
<reference evidence="8" key="1">
    <citation type="journal article" date="2023" name="Front. Microbiol.">
        <title>Genomic-based phylogenetic and metabolic analyses of the genus Natronomonas, and description of Natronomonas aquatica sp. nov.</title>
        <authorList>
            <person name="Garcia-Roldan A."/>
            <person name="Duran-Viseras A."/>
            <person name="de la Haba R.R."/>
            <person name="Corral P."/>
            <person name="Sanchez-Porro C."/>
            <person name="Ventosa A."/>
        </authorList>
    </citation>
    <scope>NUCLEOTIDE SEQUENCE</scope>
    <source>
        <strain evidence="8">F2-12</strain>
    </source>
</reference>
<dbReference type="AlphaFoldDB" id="A0A9R1CUJ9"/>
<name>A0A9R1CUJ9_9EURY</name>
<keyword evidence="2" id="KW-1003">Cell membrane</keyword>
<dbReference type="Proteomes" id="UP001139494">
    <property type="component" value="Unassembled WGS sequence"/>
</dbReference>
<keyword evidence="4 6" id="KW-1133">Transmembrane helix</keyword>
<feature type="transmembrane region" description="Helical" evidence="6">
    <location>
        <begin position="175"/>
        <end position="192"/>
    </location>
</feature>
<dbReference type="Pfam" id="PF07690">
    <property type="entry name" value="MFS_1"/>
    <property type="match status" value="1"/>
</dbReference>
<feature type="transmembrane region" description="Helical" evidence="6">
    <location>
        <begin position="21"/>
        <end position="42"/>
    </location>
</feature>
<evidence type="ECO:0000256" key="6">
    <source>
        <dbReference type="SAM" id="Phobius"/>
    </source>
</evidence>
<protein>
    <submittedName>
        <fullName evidence="8">MFS transporter</fullName>
    </submittedName>
</protein>
<evidence type="ECO:0000256" key="3">
    <source>
        <dbReference type="ARBA" id="ARBA00022692"/>
    </source>
</evidence>